<dbReference type="RefSeq" id="WP_133976747.1">
    <property type="nucleotide sequence ID" value="NZ_SOCE01000001.1"/>
</dbReference>
<organism evidence="6 7">
    <name type="scientific">Kribbella voronezhensis</name>
    <dbReference type="NCBI Taxonomy" id="2512212"/>
    <lineage>
        <taxon>Bacteria</taxon>
        <taxon>Bacillati</taxon>
        <taxon>Actinomycetota</taxon>
        <taxon>Actinomycetes</taxon>
        <taxon>Propionibacteriales</taxon>
        <taxon>Kribbellaceae</taxon>
        <taxon>Kribbella</taxon>
    </lineage>
</organism>
<keyword evidence="1" id="KW-0805">Transcription regulation</keyword>
<sequence>MNPVKKLPETKKPDGRAAKAQLTRARILDAAGELFVRNGYGATSLQDIADQAEVAVQTIYYGFGNKQSVLKEVVDRTIAGDDEPVATLDRPWFQQALATDSAAAHLEAHLEGTREVLDRVAPIMKMVEAAAATDTGIAKLWPDEQNPRLTVQTAAAKSLLSKPGANPGITVEHAADVLFGLLSPELYLLFVSERGWTPQQWQAWTYETLHAQLCAPQTGSPLAGG</sequence>
<dbReference type="InterPro" id="IPR009057">
    <property type="entry name" value="Homeodomain-like_sf"/>
</dbReference>
<evidence type="ECO:0000313" key="7">
    <source>
        <dbReference type="Proteomes" id="UP000295151"/>
    </source>
</evidence>
<accession>A0A4R7T4W7</accession>
<feature type="DNA-binding region" description="H-T-H motif" evidence="4">
    <location>
        <begin position="44"/>
        <end position="63"/>
    </location>
</feature>
<dbReference type="PANTHER" id="PTHR30055:SF234">
    <property type="entry name" value="HTH-TYPE TRANSCRIPTIONAL REGULATOR BETI"/>
    <property type="match status" value="1"/>
</dbReference>
<comment type="caution">
    <text evidence="6">The sequence shown here is derived from an EMBL/GenBank/DDBJ whole genome shotgun (WGS) entry which is preliminary data.</text>
</comment>
<proteinExistence type="predicted"/>
<evidence type="ECO:0000256" key="4">
    <source>
        <dbReference type="PROSITE-ProRule" id="PRU00335"/>
    </source>
</evidence>
<dbReference type="GO" id="GO:0003700">
    <property type="term" value="F:DNA-binding transcription factor activity"/>
    <property type="evidence" value="ECO:0007669"/>
    <property type="project" value="TreeGrafter"/>
</dbReference>
<dbReference type="SUPFAM" id="SSF46689">
    <property type="entry name" value="Homeodomain-like"/>
    <property type="match status" value="1"/>
</dbReference>
<feature type="domain" description="HTH tetR-type" evidence="5">
    <location>
        <begin position="21"/>
        <end position="81"/>
    </location>
</feature>
<dbReference type="PRINTS" id="PR00455">
    <property type="entry name" value="HTHTETR"/>
</dbReference>
<dbReference type="InterPro" id="IPR050109">
    <property type="entry name" value="HTH-type_TetR-like_transc_reg"/>
</dbReference>
<dbReference type="AlphaFoldDB" id="A0A4R7T4W7"/>
<keyword evidence="2 4" id="KW-0238">DNA-binding</keyword>
<keyword evidence="7" id="KW-1185">Reference proteome</keyword>
<dbReference type="PANTHER" id="PTHR30055">
    <property type="entry name" value="HTH-TYPE TRANSCRIPTIONAL REGULATOR RUTR"/>
    <property type="match status" value="1"/>
</dbReference>
<dbReference type="Gene3D" id="1.10.357.10">
    <property type="entry name" value="Tetracycline Repressor, domain 2"/>
    <property type="match status" value="1"/>
</dbReference>
<evidence type="ECO:0000313" key="6">
    <source>
        <dbReference type="EMBL" id="TDU86881.1"/>
    </source>
</evidence>
<evidence type="ECO:0000256" key="3">
    <source>
        <dbReference type="ARBA" id="ARBA00023163"/>
    </source>
</evidence>
<dbReference type="Proteomes" id="UP000295151">
    <property type="component" value="Unassembled WGS sequence"/>
</dbReference>
<evidence type="ECO:0000256" key="1">
    <source>
        <dbReference type="ARBA" id="ARBA00023015"/>
    </source>
</evidence>
<dbReference type="InterPro" id="IPR001647">
    <property type="entry name" value="HTH_TetR"/>
</dbReference>
<evidence type="ECO:0000256" key="2">
    <source>
        <dbReference type="ARBA" id="ARBA00023125"/>
    </source>
</evidence>
<reference evidence="6 7" key="1">
    <citation type="submission" date="2019-03" db="EMBL/GenBank/DDBJ databases">
        <title>Genomic Encyclopedia of Type Strains, Phase III (KMG-III): the genomes of soil and plant-associated and newly described type strains.</title>
        <authorList>
            <person name="Whitman W."/>
        </authorList>
    </citation>
    <scope>NUCLEOTIDE SEQUENCE [LARGE SCALE GENOMIC DNA]</scope>
    <source>
        <strain evidence="6 7">VKM Ac-2575</strain>
    </source>
</reference>
<name>A0A4R7T4W7_9ACTN</name>
<dbReference type="OrthoDB" id="4823039at2"/>
<dbReference type="GO" id="GO:0000976">
    <property type="term" value="F:transcription cis-regulatory region binding"/>
    <property type="evidence" value="ECO:0007669"/>
    <property type="project" value="TreeGrafter"/>
</dbReference>
<protein>
    <submittedName>
        <fullName evidence="6">TetR family transcriptional regulator</fullName>
    </submittedName>
</protein>
<dbReference type="PROSITE" id="PS50977">
    <property type="entry name" value="HTH_TETR_2"/>
    <property type="match status" value="1"/>
</dbReference>
<evidence type="ECO:0000259" key="5">
    <source>
        <dbReference type="PROSITE" id="PS50977"/>
    </source>
</evidence>
<keyword evidence="3" id="KW-0804">Transcription</keyword>
<dbReference type="Pfam" id="PF00440">
    <property type="entry name" value="TetR_N"/>
    <property type="match status" value="1"/>
</dbReference>
<dbReference type="EMBL" id="SOCE01000001">
    <property type="protein sequence ID" value="TDU86881.1"/>
    <property type="molecule type" value="Genomic_DNA"/>
</dbReference>
<gene>
    <name evidence="6" type="ORF">EV138_0397</name>
</gene>